<evidence type="ECO:0000256" key="2">
    <source>
        <dbReference type="ARBA" id="ARBA00004401"/>
    </source>
</evidence>
<keyword evidence="7" id="KW-1133">Transmembrane helix</keyword>
<dbReference type="PROSITE" id="PS00761">
    <property type="entry name" value="SPASE_I_3"/>
    <property type="match status" value="1"/>
</dbReference>
<evidence type="ECO:0000256" key="8">
    <source>
        <dbReference type="SAM" id="MobiDB-lite"/>
    </source>
</evidence>
<dbReference type="InterPro" id="IPR036286">
    <property type="entry name" value="LexA/Signal_pep-like_sf"/>
</dbReference>
<keyword evidence="7" id="KW-0645">Protease</keyword>
<dbReference type="EMBL" id="AP024169">
    <property type="protein sequence ID" value="BCN31584.1"/>
    <property type="molecule type" value="Genomic_DNA"/>
</dbReference>
<dbReference type="RefSeq" id="WP_271712695.1">
    <property type="nucleotide sequence ID" value="NZ_AP024169.1"/>
</dbReference>
<feature type="active site" evidence="6">
    <location>
        <position position="129"/>
    </location>
</feature>
<dbReference type="AlphaFoldDB" id="A0A7R7EMK4"/>
<proteinExistence type="inferred from homology"/>
<evidence type="ECO:0000256" key="4">
    <source>
        <dbReference type="ARBA" id="ARBA00013208"/>
    </source>
</evidence>
<dbReference type="GO" id="GO:0009003">
    <property type="term" value="F:signal peptidase activity"/>
    <property type="evidence" value="ECO:0007669"/>
    <property type="project" value="UniProtKB-EC"/>
</dbReference>
<protein>
    <recommendedName>
        <fullName evidence="4 7">Signal peptidase I</fullName>
        <ecNumber evidence="4 7">3.4.21.89</ecNumber>
    </recommendedName>
</protein>
<keyword evidence="11" id="KW-1185">Reference proteome</keyword>
<dbReference type="EC" id="3.4.21.89" evidence="4 7"/>
<dbReference type="GO" id="GO:0006465">
    <property type="term" value="P:signal peptide processing"/>
    <property type="evidence" value="ECO:0007669"/>
    <property type="project" value="InterPro"/>
</dbReference>
<name>A0A7R7EMK4_9FIRM</name>
<dbReference type="KEGG" id="ahb:bsdtb5_28790"/>
<accession>A0A7R7EMK4</accession>
<evidence type="ECO:0000256" key="5">
    <source>
        <dbReference type="ARBA" id="ARBA00022801"/>
    </source>
</evidence>
<comment type="subcellular location">
    <subcellularLocation>
        <location evidence="2">Cell membrane</location>
        <topology evidence="2">Single-pass type II membrane protein</topology>
    </subcellularLocation>
    <subcellularLocation>
        <location evidence="7">Membrane</location>
        <topology evidence="7">Single-pass type II membrane protein</topology>
    </subcellularLocation>
</comment>
<evidence type="ECO:0000256" key="6">
    <source>
        <dbReference type="PIRSR" id="PIRSR600223-1"/>
    </source>
</evidence>
<keyword evidence="7" id="KW-0472">Membrane</keyword>
<dbReference type="NCBIfam" id="TIGR02227">
    <property type="entry name" value="sigpep_I_bact"/>
    <property type="match status" value="1"/>
</dbReference>
<dbReference type="GO" id="GO:0004252">
    <property type="term" value="F:serine-type endopeptidase activity"/>
    <property type="evidence" value="ECO:0007669"/>
    <property type="project" value="InterPro"/>
</dbReference>
<dbReference type="PANTHER" id="PTHR43390">
    <property type="entry name" value="SIGNAL PEPTIDASE I"/>
    <property type="match status" value="1"/>
</dbReference>
<keyword evidence="7" id="KW-0812">Transmembrane</keyword>
<feature type="active site" evidence="6">
    <location>
        <position position="85"/>
    </location>
</feature>
<evidence type="ECO:0000313" key="10">
    <source>
        <dbReference type="EMBL" id="BCN31584.1"/>
    </source>
</evidence>
<dbReference type="PANTHER" id="PTHR43390:SF1">
    <property type="entry name" value="CHLOROPLAST PROCESSING PEPTIDASE"/>
    <property type="match status" value="1"/>
</dbReference>
<evidence type="ECO:0000256" key="7">
    <source>
        <dbReference type="RuleBase" id="RU362042"/>
    </source>
</evidence>
<comment type="similarity">
    <text evidence="3 7">Belongs to the peptidase S26 family.</text>
</comment>
<feature type="region of interest" description="Disordered" evidence="8">
    <location>
        <begin position="1"/>
        <end position="46"/>
    </location>
</feature>
<dbReference type="Proteomes" id="UP000595897">
    <property type="component" value="Chromosome"/>
</dbReference>
<feature type="transmembrane region" description="Helical" evidence="7">
    <location>
        <begin position="57"/>
        <end position="76"/>
    </location>
</feature>
<dbReference type="InterPro" id="IPR019533">
    <property type="entry name" value="Peptidase_S26"/>
</dbReference>
<dbReference type="GO" id="GO:0005886">
    <property type="term" value="C:plasma membrane"/>
    <property type="evidence" value="ECO:0007669"/>
    <property type="project" value="UniProtKB-SubCell"/>
</dbReference>
<dbReference type="CDD" id="cd06530">
    <property type="entry name" value="S26_SPase_I"/>
    <property type="match status" value="1"/>
</dbReference>
<organism evidence="10 11">
    <name type="scientific">Anaeromicropila herbilytica</name>
    <dbReference type="NCBI Taxonomy" id="2785025"/>
    <lineage>
        <taxon>Bacteria</taxon>
        <taxon>Bacillati</taxon>
        <taxon>Bacillota</taxon>
        <taxon>Clostridia</taxon>
        <taxon>Lachnospirales</taxon>
        <taxon>Lachnospiraceae</taxon>
        <taxon>Anaeromicropila</taxon>
    </lineage>
</organism>
<sequence length="223" mass="25626">MDNKQKDDFIESEIENIGNKENVEYDEVDTNHQDEPIPDDKSSDTKKGGIKRTIMELLIYAAVLFVCVFIVPRYVIQRTVVDGPSMMNTLHSGENLIVDKVTYHISDPKRFDIIMFYPYGRDQKDYYVKRVIGLPGETIQIIGSDIYINNKKLEEHYGKDPITESGIAAEPIKLGKDEYFVLGDNRKVSEDSRYEEVGPVKRDLIEGKCLIRVWPLNKFGTVK</sequence>
<dbReference type="Pfam" id="PF10502">
    <property type="entry name" value="Peptidase_S26"/>
    <property type="match status" value="1"/>
</dbReference>
<keyword evidence="5 7" id="KW-0378">Hydrolase</keyword>
<evidence type="ECO:0000313" key="11">
    <source>
        <dbReference type="Proteomes" id="UP000595897"/>
    </source>
</evidence>
<evidence type="ECO:0000256" key="3">
    <source>
        <dbReference type="ARBA" id="ARBA00009370"/>
    </source>
</evidence>
<comment type="catalytic activity">
    <reaction evidence="1 7">
        <text>Cleavage of hydrophobic, N-terminal signal or leader sequences from secreted and periplasmic proteins.</text>
        <dbReference type="EC" id="3.4.21.89"/>
    </reaction>
</comment>
<dbReference type="PRINTS" id="PR00727">
    <property type="entry name" value="LEADERPTASE"/>
</dbReference>
<dbReference type="InterPro" id="IPR000223">
    <property type="entry name" value="Pept_S26A_signal_pept_1"/>
</dbReference>
<dbReference type="InterPro" id="IPR019757">
    <property type="entry name" value="Pept_S26A_signal_pept_1_Lys-AS"/>
</dbReference>
<feature type="domain" description="Peptidase S26" evidence="9">
    <location>
        <begin position="57"/>
        <end position="214"/>
    </location>
</feature>
<evidence type="ECO:0000256" key="1">
    <source>
        <dbReference type="ARBA" id="ARBA00000677"/>
    </source>
</evidence>
<dbReference type="SUPFAM" id="SSF51306">
    <property type="entry name" value="LexA/Signal peptidase"/>
    <property type="match status" value="1"/>
</dbReference>
<dbReference type="InterPro" id="IPR019758">
    <property type="entry name" value="Pept_S26A_signal_pept_1_CS"/>
</dbReference>
<dbReference type="PROSITE" id="PS00760">
    <property type="entry name" value="SPASE_I_2"/>
    <property type="match status" value="1"/>
</dbReference>
<evidence type="ECO:0000259" key="9">
    <source>
        <dbReference type="Pfam" id="PF10502"/>
    </source>
</evidence>
<feature type="compositionally biased region" description="Basic and acidic residues" evidence="8">
    <location>
        <begin position="29"/>
        <end position="46"/>
    </location>
</feature>
<reference evidence="10 11" key="1">
    <citation type="submission" date="2020-11" db="EMBL/GenBank/DDBJ databases">
        <title>Draft genome sequencing of a Lachnospiraceae strain isolated from anoxic soil subjected to BSD treatment.</title>
        <authorList>
            <person name="Uek A."/>
            <person name="Tonouchi A."/>
        </authorList>
    </citation>
    <scope>NUCLEOTIDE SEQUENCE [LARGE SCALE GENOMIC DNA]</scope>
    <source>
        <strain evidence="10 11">TB5</strain>
    </source>
</reference>
<gene>
    <name evidence="10" type="ORF">bsdtb5_28790</name>
</gene>
<dbReference type="Gene3D" id="2.10.109.10">
    <property type="entry name" value="Umud Fragment, subunit A"/>
    <property type="match status" value="1"/>
</dbReference>